<dbReference type="PRINTS" id="PR00888">
    <property type="entry name" value="SM22CALPONIN"/>
</dbReference>
<reference evidence="3 4" key="1">
    <citation type="submission" date="2024-01" db="EMBL/GenBank/DDBJ databases">
        <title>The genome of the rayed Mediterranean limpet Patella caerulea (Linnaeus, 1758).</title>
        <authorList>
            <person name="Anh-Thu Weber A."/>
            <person name="Halstead-Nussloch G."/>
        </authorList>
    </citation>
    <scope>NUCLEOTIDE SEQUENCE [LARGE SCALE GENOMIC DNA]</scope>
    <source>
        <strain evidence="3">AATW-2023a</strain>
        <tissue evidence="3">Whole specimen</tissue>
    </source>
</reference>
<dbReference type="Gene3D" id="1.10.418.10">
    <property type="entry name" value="Calponin-like domain"/>
    <property type="match status" value="1"/>
</dbReference>
<dbReference type="InterPro" id="IPR036872">
    <property type="entry name" value="CH_dom_sf"/>
</dbReference>
<dbReference type="InterPro" id="IPR003096">
    <property type="entry name" value="SM22_calponin"/>
</dbReference>
<dbReference type="GO" id="GO:0015629">
    <property type="term" value="C:actin cytoskeleton"/>
    <property type="evidence" value="ECO:0007669"/>
    <property type="project" value="TreeGrafter"/>
</dbReference>
<dbReference type="Pfam" id="PF00307">
    <property type="entry name" value="CH"/>
    <property type="match status" value="1"/>
</dbReference>
<dbReference type="GO" id="GO:0051015">
    <property type="term" value="F:actin filament binding"/>
    <property type="evidence" value="ECO:0007669"/>
    <property type="project" value="TreeGrafter"/>
</dbReference>
<gene>
    <name evidence="3" type="ORF">SNE40_020951</name>
</gene>
<evidence type="ECO:0000259" key="2">
    <source>
        <dbReference type="PROSITE" id="PS50021"/>
    </source>
</evidence>
<accession>A0AAN8G247</accession>
<comment type="similarity">
    <text evidence="1">Belongs to the calponin family.</text>
</comment>
<comment type="caution">
    <text evidence="3">The sequence shown here is derived from an EMBL/GenBank/DDBJ whole genome shotgun (WGS) entry which is preliminary data.</text>
</comment>
<dbReference type="EMBL" id="JAZGQO010000016">
    <property type="protein sequence ID" value="KAK6168412.1"/>
    <property type="molecule type" value="Genomic_DNA"/>
</dbReference>
<dbReference type="AlphaFoldDB" id="A0AAN8G247"/>
<dbReference type="SMART" id="SM00033">
    <property type="entry name" value="CH"/>
    <property type="match status" value="1"/>
</dbReference>
<sequence length="198" mass="21877">MAYRPTAFGLTGEVNRKIRGKYDNDLEQDARLWIEAILGKPLVDGADPSEILGMDNFRLALKDGVVLCELMNAIQPNSIKRINTSSMPFKQMENINNFLSAIENYGVKKLDCFQTNDLYEKNQNMTQVVNTLHALGRAAQKNGYSGPSLGIKESDANPRNFTDEKLKAGSTIIGLQMGTNTGASQRGMNFGKARKIVD</sequence>
<name>A0AAN8G247_PATCE</name>
<dbReference type="PROSITE" id="PS50021">
    <property type="entry name" value="CH"/>
    <property type="match status" value="1"/>
</dbReference>
<feature type="domain" description="Calponin-homology (CH)" evidence="2">
    <location>
        <begin position="24"/>
        <end position="139"/>
    </location>
</feature>
<dbReference type="InterPro" id="IPR050606">
    <property type="entry name" value="Calponin-like"/>
</dbReference>
<dbReference type="InterPro" id="IPR000557">
    <property type="entry name" value="Calponin_repeat"/>
</dbReference>
<dbReference type="PANTHER" id="PTHR47385">
    <property type="entry name" value="CALPONIN"/>
    <property type="match status" value="1"/>
</dbReference>
<dbReference type="InterPro" id="IPR001715">
    <property type="entry name" value="CH_dom"/>
</dbReference>
<evidence type="ECO:0000313" key="3">
    <source>
        <dbReference type="EMBL" id="KAK6168412.1"/>
    </source>
</evidence>
<dbReference type="Proteomes" id="UP001347796">
    <property type="component" value="Unassembled WGS sequence"/>
</dbReference>
<dbReference type="PROSITE" id="PS51122">
    <property type="entry name" value="CALPONIN_2"/>
    <property type="match status" value="1"/>
</dbReference>
<keyword evidence="4" id="KW-1185">Reference proteome</keyword>
<organism evidence="3 4">
    <name type="scientific">Patella caerulea</name>
    <name type="common">Rayed Mediterranean limpet</name>
    <dbReference type="NCBI Taxonomy" id="87958"/>
    <lineage>
        <taxon>Eukaryota</taxon>
        <taxon>Metazoa</taxon>
        <taxon>Spiralia</taxon>
        <taxon>Lophotrochozoa</taxon>
        <taxon>Mollusca</taxon>
        <taxon>Gastropoda</taxon>
        <taxon>Patellogastropoda</taxon>
        <taxon>Patelloidea</taxon>
        <taxon>Patellidae</taxon>
        <taxon>Patella</taxon>
    </lineage>
</organism>
<evidence type="ECO:0000256" key="1">
    <source>
        <dbReference type="ARBA" id="ARBA00009631"/>
    </source>
</evidence>
<dbReference type="PANTHER" id="PTHR47385:SF14">
    <property type="entry name" value="TRANSGELIN"/>
    <property type="match status" value="1"/>
</dbReference>
<dbReference type="Pfam" id="PF00402">
    <property type="entry name" value="Calponin"/>
    <property type="match status" value="1"/>
</dbReference>
<dbReference type="SUPFAM" id="SSF47576">
    <property type="entry name" value="Calponin-homology domain, CH-domain"/>
    <property type="match status" value="1"/>
</dbReference>
<proteinExistence type="inferred from homology"/>
<protein>
    <recommendedName>
        <fullName evidence="2">Calponin-homology (CH) domain-containing protein</fullName>
    </recommendedName>
</protein>
<evidence type="ECO:0000313" key="4">
    <source>
        <dbReference type="Proteomes" id="UP001347796"/>
    </source>
</evidence>
<dbReference type="GO" id="GO:0007015">
    <property type="term" value="P:actin filament organization"/>
    <property type="evidence" value="ECO:0007669"/>
    <property type="project" value="TreeGrafter"/>
</dbReference>